<dbReference type="InterPro" id="IPR029063">
    <property type="entry name" value="SAM-dependent_MTases_sf"/>
</dbReference>
<evidence type="ECO:0000313" key="2">
    <source>
        <dbReference type="EMBL" id="GLS69899.1"/>
    </source>
</evidence>
<evidence type="ECO:0000259" key="1">
    <source>
        <dbReference type="Pfam" id="PF05050"/>
    </source>
</evidence>
<dbReference type="PANTHER" id="PTHR36973">
    <property type="entry name" value="SLL1456 PROTEIN-RELATED"/>
    <property type="match status" value="1"/>
</dbReference>
<dbReference type="Pfam" id="PF05050">
    <property type="entry name" value="Methyltransf_21"/>
    <property type="match status" value="1"/>
</dbReference>
<dbReference type="NCBIfam" id="TIGR01444">
    <property type="entry name" value="fkbM_fam"/>
    <property type="match status" value="1"/>
</dbReference>
<dbReference type="InterPro" id="IPR006342">
    <property type="entry name" value="FkbM_mtfrase"/>
</dbReference>
<organism evidence="2 3">
    <name type="scientific">Methylobacterium tardum</name>
    <dbReference type="NCBI Taxonomy" id="374432"/>
    <lineage>
        <taxon>Bacteria</taxon>
        <taxon>Pseudomonadati</taxon>
        <taxon>Pseudomonadota</taxon>
        <taxon>Alphaproteobacteria</taxon>
        <taxon>Hyphomicrobiales</taxon>
        <taxon>Methylobacteriaceae</taxon>
        <taxon>Methylobacterium</taxon>
    </lineage>
</organism>
<dbReference type="GO" id="GO:0008171">
    <property type="term" value="F:O-methyltransferase activity"/>
    <property type="evidence" value="ECO:0007669"/>
    <property type="project" value="TreeGrafter"/>
</dbReference>
<proteinExistence type="predicted"/>
<protein>
    <submittedName>
        <fullName evidence="2">Nodulation protein</fullName>
    </submittedName>
</protein>
<dbReference type="RefSeq" id="WP_238199335.1">
    <property type="nucleotide sequence ID" value="NZ_BPQZ01000035.1"/>
</dbReference>
<dbReference type="Gene3D" id="3.40.50.150">
    <property type="entry name" value="Vaccinia Virus protein VP39"/>
    <property type="match status" value="1"/>
</dbReference>
<accession>A0AA37TAL7</accession>
<gene>
    <name evidence="2" type="primary">noeI</name>
    <name evidence="2" type="ORF">GCM10007890_19120</name>
</gene>
<dbReference type="InterPro" id="IPR053188">
    <property type="entry name" value="FkbM_Methyltransferase"/>
</dbReference>
<reference evidence="3" key="1">
    <citation type="journal article" date="2019" name="Int. J. Syst. Evol. Microbiol.">
        <title>The Global Catalogue of Microorganisms (GCM) 10K type strain sequencing project: providing services to taxonomists for standard genome sequencing and annotation.</title>
        <authorList>
            <consortium name="The Broad Institute Genomics Platform"/>
            <consortium name="The Broad Institute Genome Sequencing Center for Infectious Disease"/>
            <person name="Wu L."/>
            <person name="Ma J."/>
        </authorList>
    </citation>
    <scope>NUCLEOTIDE SEQUENCE [LARGE SCALE GENOMIC DNA]</scope>
    <source>
        <strain evidence="3">NBRC 103632</strain>
    </source>
</reference>
<dbReference type="EMBL" id="BSPL01000012">
    <property type="protein sequence ID" value="GLS69899.1"/>
    <property type="molecule type" value="Genomic_DNA"/>
</dbReference>
<dbReference type="CDD" id="cd02440">
    <property type="entry name" value="AdoMet_MTases"/>
    <property type="match status" value="1"/>
</dbReference>
<evidence type="ECO:0000313" key="3">
    <source>
        <dbReference type="Proteomes" id="UP001157440"/>
    </source>
</evidence>
<name>A0AA37TAL7_9HYPH</name>
<dbReference type="SUPFAM" id="SSF53335">
    <property type="entry name" value="S-adenosyl-L-methionine-dependent methyltransferases"/>
    <property type="match status" value="1"/>
</dbReference>
<sequence length="224" mass="25266">MIDLNHIASLVARSNATLLEVGANDGTDTRRLAKTFPFGQVIAFEPDPRAAMRFRERVQEKNVQLFETAIGDRIGSIEFHQSGGLWPHSEEQRIIQGLPTDWDQSGSIRKPKLHLQAHPWVSFGNIIQVPITTLDQWSSSNKIVLVDFIWADVQGAEADLISGASDMLQWTRFFYTEFSKQEFYEGALDLDGIASLLPDFELVEVYENDALFANKRLSGIFDHA</sequence>
<dbReference type="Proteomes" id="UP001157440">
    <property type="component" value="Unassembled WGS sequence"/>
</dbReference>
<dbReference type="AlphaFoldDB" id="A0AA37TAL7"/>
<keyword evidence="3" id="KW-1185">Reference proteome</keyword>
<comment type="caution">
    <text evidence="2">The sequence shown here is derived from an EMBL/GenBank/DDBJ whole genome shotgun (WGS) entry which is preliminary data.</text>
</comment>
<dbReference type="PANTHER" id="PTHR36973:SF4">
    <property type="entry name" value="NODULATION PROTEIN"/>
    <property type="match status" value="1"/>
</dbReference>
<feature type="domain" description="Methyltransferase FkbM" evidence="1">
    <location>
        <begin position="20"/>
        <end position="197"/>
    </location>
</feature>